<dbReference type="AlphaFoldDB" id="A0A1F2PE40"/>
<gene>
    <name evidence="5" type="primary">ytrB_2</name>
    <name evidence="5" type="ORF">ACWI_31520</name>
    <name evidence="6" type="ORF">LNN31_14845</name>
</gene>
<dbReference type="InterPro" id="IPR003439">
    <property type="entry name" value="ABC_transporter-like_ATP-bd"/>
</dbReference>
<dbReference type="InterPro" id="IPR027417">
    <property type="entry name" value="P-loop_NTPase"/>
</dbReference>
<evidence type="ECO:0000313" key="7">
    <source>
        <dbReference type="Proteomes" id="UP000176244"/>
    </source>
</evidence>
<name>A0A1F2PE40_9FIRM</name>
<evidence type="ECO:0000259" key="4">
    <source>
        <dbReference type="PROSITE" id="PS50893"/>
    </source>
</evidence>
<accession>A0A1F2PE40</accession>
<dbReference type="PANTHER" id="PTHR42939">
    <property type="entry name" value="ABC TRANSPORTER ATP-BINDING PROTEIN ALBC-RELATED"/>
    <property type="match status" value="1"/>
</dbReference>
<keyword evidence="3 5" id="KW-0067">ATP-binding</keyword>
<dbReference type="InterPro" id="IPR003593">
    <property type="entry name" value="AAA+_ATPase"/>
</dbReference>
<keyword evidence="2" id="KW-0547">Nucleotide-binding</keyword>
<feature type="domain" description="ABC transporter" evidence="4">
    <location>
        <begin position="5"/>
        <end position="230"/>
    </location>
</feature>
<evidence type="ECO:0000313" key="5">
    <source>
        <dbReference type="EMBL" id="OFV69295.1"/>
    </source>
</evidence>
<reference evidence="6" key="2">
    <citation type="submission" date="2021-11" db="EMBL/GenBank/DDBJ databases">
        <title>Isoprene-degrading acetogen.</title>
        <authorList>
            <person name="Yang Y."/>
            <person name="Jin H."/>
            <person name="Yan J."/>
        </authorList>
    </citation>
    <scope>NUCLEOTIDE SEQUENCE</scope>
    <source>
        <strain evidence="6">Berkeley</strain>
    </source>
</reference>
<dbReference type="PROSITE" id="PS50893">
    <property type="entry name" value="ABC_TRANSPORTER_2"/>
    <property type="match status" value="1"/>
</dbReference>
<protein>
    <submittedName>
        <fullName evidence="5 6">ABC transporter ATP-binding protein</fullName>
    </submittedName>
</protein>
<dbReference type="EMBL" id="CP087994">
    <property type="protein sequence ID" value="UYO62050.1"/>
    <property type="molecule type" value="Genomic_DNA"/>
</dbReference>
<dbReference type="GO" id="GO:0005524">
    <property type="term" value="F:ATP binding"/>
    <property type="evidence" value="ECO:0007669"/>
    <property type="project" value="UniProtKB-KW"/>
</dbReference>
<evidence type="ECO:0000256" key="1">
    <source>
        <dbReference type="ARBA" id="ARBA00022448"/>
    </source>
</evidence>
<keyword evidence="1" id="KW-0813">Transport</keyword>
<dbReference type="RefSeq" id="WP_070372414.1">
    <property type="nucleotide sequence ID" value="NZ_CP087994.1"/>
</dbReference>
<dbReference type="Pfam" id="PF00005">
    <property type="entry name" value="ABC_tran"/>
    <property type="match status" value="1"/>
</dbReference>
<evidence type="ECO:0000313" key="8">
    <source>
        <dbReference type="Proteomes" id="UP001163550"/>
    </source>
</evidence>
<dbReference type="EMBL" id="LKEU01000042">
    <property type="protein sequence ID" value="OFV69295.1"/>
    <property type="molecule type" value="Genomic_DNA"/>
</dbReference>
<proteinExistence type="predicted"/>
<dbReference type="GO" id="GO:0016887">
    <property type="term" value="F:ATP hydrolysis activity"/>
    <property type="evidence" value="ECO:0007669"/>
    <property type="project" value="InterPro"/>
</dbReference>
<organism evidence="5 7">
    <name type="scientific">Acetobacterium wieringae</name>
    <dbReference type="NCBI Taxonomy" id="52694"/>
    <lineage>
        <taxon>Bacteria</taxon>
        <taxon>Bacillati</taxon>
        <taxon>Bacillota</taxon>
        <taxon>Clostridia</taxon>
        <taxon>Eubacteriales</taxon>
        <taxon>Eubacteriaceae</taxon>
        <taxon>Acetobacterium</taxon>
    </lineage>
</organism>
<sequence length="285" mass="32613">MTNAIEIKNLNKNYQDFQLKDVSFKVPRGSIVGFIGENGAGKTTTIKAILNLVSRDEGTIELLGMDSLTDEKKIKESVGVVMDGCNFHDNLKTGDISKMMKSIYKNWNQQMFQHYLKEFKLPDNKIIKEFSRGMKMKLQIAVALSHEAELLILDEATSGLDPIVREEILDVFMEFIQDEKHAILISSHITSDLDKIADYIVFIHQGEILLDEEKETLLSQMGILKCGEEDFRKLEGSEFIRYRKNQFSFEVLVTDKAAIRKKYPEAVVDGVTIEEIMLFYVRGQK</sequence>
<dbReference type="Proteomes" id="UP000176244">
    <property type="component" value="Unassembled WGS sequence"/>
</dbReference>
<dbReference type="Gene3D" id="3.40.50.300">
    <property type="entry name" value="P-loop containing nucleotide triphosphate hydrolases"/>
    <property type="match status" value="1"/>
</dbReference>
<dbReference type="CDD" id="cd03230">
    <property type="entry name" value="ABC_DR_subfamily_A"/>
    <property type="match status" value="1"/>
</dbReference>
<dbReference type="InterPro" id="IPR051782">
    <property type="entry name" value="ABC_Transporter_VariousFunc"/>
</dbReference>
<dbReference type="STRING" id="52694.ACWI_31520"/>
<dbReference type="SMART" id="SM00382">
    <property type="entry name" value="AAA"/>
    <property type="match status" value="1"/>
</dbReference>
<evidence type="ECO:0000313" key="6">
    <source>
        <dbReference type="EMBL" id="UYO62050.1"/>
    </source>
</evidence>
<reference evidence="5 7" key="1">
    <citation type="submission" date="2015-09" db="EMBL/GenBank/DDBJ databases">
        <title>Genome sequence of Acetobacterium wieringae DSM 1911.</title>
        <authorList>
            <person name="Poehlein A."/>
            <person name="Bengelsdorf F.R."/>
            <person name="Schiel-Bengelsdorf B."/>
            <person name="Duerre P."/>
            <person name="Daniel R."/>
        </authorList>
    </citation>
    <scope>NUCLEOTIDE SEQUENCE [LARGE SCALE GENOMIC DNA]</scope>
    <source>
        <strain evidence="5 7">DSM 1911</strain>
    </source>
</reference>
<dbReference type="PANTHER" id="PTHR42939:SF3">
    <property type="entry name" value="ABC TRANSPORTER ATP-BINDING COMPONENT"/>
    <property type="match status" value="1"/>
</dbReference>
<evidence type="ECO:0000256" key="2">
    <source>
        <dbReference type="ARBA" id="ARBA00022741"/>
    </source>
</evidence>
<dbReference type="SUPFAM" id="SSF52540">
    <property type="entry name" value="P-loop containing nucleoside triphosphate hydrolases"/>
    <property type="match status" value="1"/>
</dbReference>
<evidence type="ECO:0000256" key="3">
    <source>
        <dbReference type="ARBA" id="ARBA00022840"/>
    </source>
</evidence>
<dbReference type="Proteomes" id="UP001163550">
    <property type="component" value="Chromosome"/>
</dbReference>
<keyword evidence="8" id="KW-1185">Reference proteome</keyword>
<dbReference type="OrthoDB" id="9804819at2"/>